<dbReference type="NCBIfam" id="TIGR00277">
    <property type="entry name" value="HDIG"/>
    <property type="match status" value="1"/>
</dbReference>
<dbReference type="InterPro" id="IPR052567">
    <property type="entry name" value="OP_Dioxygenase"/>
</dbReference>
<accession>A0ABS9KP01</accession>
<feature type="domain" description="HD" evidence="1">
    <location>
        <begin position="36"/>
        <end position="114"/>
    </location>
</feature>
<dbReference type="InterPro" id="IPR006674">
    <property type="entry name" value="HD_domain"/>
</dbReference>
<dbReference type="Proteomes" id="UP001165367">
    <property type="component" value="Unassembled WGS sequence"/>
</dbReference>
<dbReference type="InterPro" id="IPR006675">
    <property type="entry name" value="HDIG_dom"/>
</dbReference>
<evidence type="ECO:0000313" key="2">
    <source>
        <dbReference type="EMBL" id="MCG2614024.1"/>
    </source>
</evidence>
<dbReference type="RefSeq" id="WP_237870050.1">
    <property type="nucleotide sequence ID" value="NZ_JAKLTR010000003.1"/>
</dbReference>
<sequence length="193" mass="22106">MMFSDRSTPEQTADFVISLYEKFGGDDYIGEPVSQIEHMCQSAVLAESEGYDTEIILAAFFHDIGHLCEHIMEVKQMDGYGVVDHEKLGADFLLEKGFSENIASLVRNHVQAKRYLTFSNEEYYNRLSEASRKTLAFQGGRMTAEEASAFEADPLFDMHIRLRQWDEKAKLEHQPLPPLSKYRNMMVDHLSAD</sequence>
<dbReference type="Gene3D" id="1.10.3210.10">
    <property type="entry name" value="Hypothetical protein af1432"/>
    <property type="match status" value="1"/>
</dbReference>
<dbReference type="Pfam" id="PF01966">
    <property type="entry name" value="HD"/>
    <property type="match status" value="1"/>
</dbReference>
<protein>
    <submittedName>
        <fullName evidence="2">HD domain-containing protein</fullName>
    </submittedName>
</protein>
<evidence type="ECO:0000313" key="3">
    <source>
        <dbReference type="Proteomes" id="UP001165367"/>
    </source>
</evidence>
<dbReference type="PANTHER" id="PTHR40202:SF1">
    <property type="entry name" value="HD DOMAIN-CONTAINING PROTEIN"/>
    <property type="match status" value="1"/>
</dbReference>
<keyword evidence="3" id="KW-1185">Reference proteome</keyword>
<dbReference type="PANTHER" id="PTHR40202">
    <property type="match status" value="1"/>
</dbReference>
<reference evidence="2" key="1">
    <citation type="submission" date="2022-01" db="EMBL/GenBank/DDBJ databases">
        <authorList>
            <person name="Jo J.-H."/>
            <person name="Im W.-T."/>
        </authorList>
    </citation>
    <scope>NUCLEOTIDE SEQUENCE</scope>
    <source>
        <strain evidence="2">NA20</strain>
    </source>
</reference>
<organism evidence="2 3">
    <name type="scientific">Terrimonas ginsenosidimutans</name>
    <dbReference type="NCBI Taxonomy" id="2908004"/>
    <lineage>
        <taxon>Bacteria</taxon>
        <taxon>Pseudomonadati</taxon>
        <taxon>Bacteroidota</taxon>
        <taxon>Chitinophagia</taxon>
        <taxon>Chitinophagales</taxon>
        <taxon>Chitinophagaceae</taxon>
        <taxon>Terrimonas</taxon>
    </lineage>
</organism>
<evidence type="ECO:0000259" key="1">
    <source>
        <dbReference type="Pfam" id="PF01966"/>
    </source>
</evidence>
<gene>
    <name evidence="2" type="ORF">LZZ85_07015</name>
</gene>
<proteinExistence type="predicted"/>
<dbReference type="EMBL" id="JAKLTR010000003">
    <property type="protein sequence ID" value="MCG2614024.1"/>
    <property type="molecule type" value="Genomic_DNA"/>
</dbReference>
<name>A0ABS9KP01_9BACT</name>
<dbReference type="SUPFAM" id="SSF109604">
    <property type="entry name" value="HD-domain/PDEase-like"/>
    <property type="match status" value="1"/>
</dbReference>
<comment type="caution">
    <text evidence="2">The sequence shown here is derived from an EMBL/GenBank/DDBJ whole genome shotgun (WGS) entry which is preliminary data.</text>
</comment>